<keyword evidence="3" id="KW-1185">Reference proteome</keyword>
<proteinExistence type="predicted"/>
<dbReference type="PANTHER" id="PTHR33240:SF15">
    <property type="entry name" value="GAG-PRO-LIKE PROTEIN"/>
    <property type="match status" value="1"/>
</dbReference>
<accession>A0ABD1SXI1</accession>
<gene>
    <name evidence="2" type="ORF">Adt_20727</name>
</gene>
<reference evidence="3" key="1">
    <citation type="submission" date="2024-07" db="EMBL/GenBank/DDBJ databases">
        <title>Two chromosome-level genome assemblies of Korean endemic species Abeliophyllum distichum and Forsythia ovata (Oleaceae).</title>
        <authorList>
            <person name="Jang H."/>
        </authorList>
    </citation>
    <scope>NUCLEOTIDE SEQUENCE [LARGE SCALE GENOMIC DNA]</scope>
</reference>
<name>A0ABD1SXI1_9LAMI</name>
<organism evidence="2 3">
    <name type="scientific">Abeliophyllum distichum</name>
    <dbReference type="NCBI Taxonomy" id="126358"/>
    <lineage>
        <taxon>Eukaryota</taxon>
        <taxon>Viridiplantae</taxon>
        <taxon>Streptophyta</taxon>
        <taxon>Embryophyta</taxon>
        <taxon>Tracheophyta</taxon>
        <taxon>Spermatophyta</taxon>
        <taxon>Magnoliopsida</taxon>
        <taxon>eudicotyledons</taxon>
        <taxon>Gunneridae</taxon>
        <taxon>Pentapetalae</taxon>
        <taxon>asterids</taxon>
        <taxon>lamiids</taxon>
        <taxon>Lamiales</taxon>
        <taxon>Oleaceae</taxon>
        <taxon>Forsythieae</taxon>
        <taxon>Abeliophyllum</taxon>
    </lineage>
</organism>
<evidence type="ECO:0000313" key="3">
    <source>
        <dbReference type="Proteomes" id="UP001604336"/>
    </source>
</evidence>
<sequence>MSCFANKVRRPNERGKEEIRDRGSEVKTKLEKMFKDWEDQKEINHGRGRSDPITFTPTDATRVHFLHNGALVVQTVVAKNSLGRMLVDDRNSVNIIYGATYDKMGIEALMIPAMDPIYGITGDFIVPKGTIILITEMEEAPTIVRTPMEYLVVDKSSSYHGVLGRPVLIDLGAMIHTKFLCMKISTDWKIAMVRSNQSKSRTCYTNAMWKFVDREVNAIDVEMKEAPLDLERLDDRLKVKDEQMKK</sequence>
<evidence type="ECO:0000313" key="2">
    <source>
        <dbReference type="EMBL" id="KAL2505106.1"/>
    </source>
</evidence>
<comment type="caution">
    <text evidence="2">The sequence shown here is derived from an EMBL/GenBank/DDBJ whole genome shotgun (WGS) entry which is preliminary data.</text>
</comment>
<dbReference type="Proteomes" id="UP001604336">
    <property type="component" value="Unassembled WGS sequence"/>
</dbReference>
<dbReference type="AlphaFoldDB" id="A0ABD1SXI1"/>
<feature type="region of interest" description="Disordered" evidence="1">
    <location>
        <begin position="1"/>
        <end position="23"/>
    </location>
</feature>
<evidence type="ECO:0000256" key="1">
    <source>
        <dbReference type="SAM" id="MobiDB-lite"/>
    </source>
</evidence>
<dbReference type="EMBL" id="JBFOLK010000006">
    <property type="protein sequence ID" value="KAL2505106.1"/>
    <property type="molecule type" value="Genomic_DNA"/>
</dbReference>
<feature type="compositionally biased region" description="Basic and acidic residues" evidence="1">
    <location>
        <begin position="10"/>
        <end position="23"/>
    </location>
</feature>
<protein>
    <submittedName>
        <fullName evidence="2">Uncharacterized protein</fullName>
    </submittedName>
</protein>
<dbReference type="PANTHER" id="PTHR33240">
    <property type="entry name" value="OS08G0508500 PROTEIN"/>
    <property type="match status" value="1"/>
</dbReference>